<dbReference type="PANTHER" id="PTHR12498:SF0">
    <property type="entry name" value="PROTEIN N-TERMINAL ASPARAGINE AMIDOHYDROLASE"/>
    <property type="match status" value="1"/>
</dbReference>
<name>A0A7S4AWS9_9STRA</name>
<dbReference type="InterPro" id="IPR026750">
    <property type="entry name" value="NTAN1"/>
</dbReference>
<dbReference type="GO" id="GO:0005634">
    <property type="term" value="C:nucleus"/>
    <property type="evidence" value="ECO:0007669"/>
    <property type="project" value="TreeGrafter"/>
</dbReference>
<accession>A0A7S4AWS9</accession>
<dbReference type="PANTHER" id="PTHR12498">
    <property type="entry name" value="N-TERMINAL ASPARAGINE AMIDOHYDROLASE"/>
    <property type="match status" value="1"/>
</dbReference>
<protein>
    <submittedName>
        <fullName evidence="1">Uncharacterized protein</fullName>
    </submittedName>
</protein>
<gene>
    <name evidence="1" type="ORF">PAUS00366_LOCUS22374</name>
</gene>
<proteinExistence type="predicted"/>
<evidence type="ECO:0000313" key="1">
    <source>
        <dbReference type="EMBL" id="CAE0729589.1"/>
    </source>
</evidence>
<dbReference type="GO" id="GO:0008418">
    <property type="term" value="F:protein-N-terminal asparagine amidohydrolase activity"/>
    <property type="evidence" value="ECO:0007669"/>
    <property type="project" value="InterPro"/>
</dbReference>
<sequence>MVIANSESNTTLVSLSDNEKHGLSDQCIVVGNSGLLEYVDSCRVTATTACHADSGVSTELLIPAPGSSGSSLVEEYVPLYLPTSQEQEQFPLDVDEYLTRNYYAYDYGDCDDDSDNHKNETKRDLRTGATALMESRKRLLSIKRRRIGAEEQKRVLYVAQGERANATSKEYDILMSDKATTCHILAFRSRTTINDKISTSNHAEKDFCLTSLTHLDGRNYEECVRDMIEEHIDHHHHRGNRDEDNSDETVTIDIHVMGGFNDDEGFSSGITDWLMRLLADMAKEFKNENVGVRMLVKTLVVTSANNEIDNRNNNNPIGRGLGIDLQTGQVFLAQCQDDNERSSGPVPLLRSARMWSRGYNNQPHKLSVVHSVKDVHDLFSALNVEVDDSVRSEFSFFWIQPFLLRSVPNVDFWLNLPNERLLQYTSTSPDAEEPGYCKEYRASLQFLKHQCDIKCQDGSNLFGKTFDRPLIFAMYHGNFTVGSNKSNPPKASQRAKWNKLSL</sequence>
<dbReference type="GO" id="GO:0006511">
    <property type="term" value="P:ubiquitin-dependent protein catabolic process"/>
    <property type="evidence" value="ECO:0007669"/>
    <property type="project" value="TreeGrafter"/>
</dbReference>
<dbReference type="AlphaFoldDB" id="A0A7S4AWS9"/>
<dbReference type="EMBL" id="HBIX01034256">
    <property type="protein sequence ID" value="CAE0729589.1"/>
    <property type="molecule type" value="Transcribed_RNA"/>
</dbReference>
<dbReference type="Pfam" id="PF14736">
    <property type="entry name" value="N_Asn_amidohyd"/>
    <property type="match status" value="1"/>
</dbReference>
<organism evidence="1">
    <name type="scientific">Pseudo-nitzschia australis</name>
    <dbReference type="NCBI Taxonomy" id="44445"/>
    <lineage>
        <taxon>Eukaryota</taxon>
        <taxon>Sar</taxon>
        <taxon>Stramenopiles</taxon>
        <taxon>Ochrophyta</taxon>
        <taxon>Bacillariophyta</taxon>
        <taxon>Bacillariophyceae</taxon>
        <taxon>Bacillariophycidae</taxon>
        <taxon>Bacillariales</taxon>
        <taxon>Bacillariaceae</taxon>
        <taxon>Pseudo-nitzschia</taxon>
    </lineage>
</organism>
<reference evidence="1" key="1">
    <citation type="submission" date="2021-01" db="EMBL/GenBank/DDBJ databases">
        <authorList>
            <person name="Corre E."/>
            <person name="Pelletier E."/>
            <person name="Niang G."/>
            <person name="Scheremetjew M."/>
            <person name="Finn R."/>
            <person name="Kale V."/>
            <person name="Holt S."/>
            <person name="Cochrane G."/>
            <person name="Meng A."/>
            <person name="Brown T."/>
            <person name="Cohen L."/>
        </authorList>
    </citation>
    <scope>NUCLEOTIDE SEQUENCE</scope>
    <source>
        <strain evidence="1">10249 10 AB</strain>
    </source>
</reference>